<evidence type="ECO:0000313" key="3">
    <source>
        <dbReference type="Proteomes" id="UP001152622"/>
    </source>
</evidence>
<reference evidence="2" key="1">
    <citation type="journal article" date="2023" name="Science">
        <title>Genome structures resolve the early diversification of teleost fishes.</title>
        <authorList>
            <person name="Parey E."/>
            <person name="Louis A."/>
            <person name="Montfort J."/>
            <person name="Bouchez O."/>
            <person name="Roques C."/>
            <person name="Iampietro C."/>
            <person name="Lluch J."/>
            <person name="Castinel A."/>
            <person name="Donnadieu C."/>
            <person name="Desvignes T."/>
            <person name="Floi Bucao C."/>
            <person name="Jouanno E."/>
            <person name="Wen M."/>
            <person name="Mejri S."/>
            <person name="Dirks R."/>
            <person name="Jansen H."/>
            <person name="Henkel C."/>
            <person name="Chen W.J."/>
            <person name="Zahm M."/>
            <person name="Cabau C."/>
            <person name="Klopp C."/>
            <person name="Thompson A.W."/>
            <person name="Robinson-Rechavi M."/>
            <person name="Braasch I."/>
            <person name="Lecointre G."/>
            <person name="Bobe J."/>
            <person name="Postlethwait J.H."/>
            <person name="Berthelot C."/>
            <person name="Roest Crollius H."/>
            <person name="Guiguen Y."/>
        </authorList>
    </citation>
    <scope>NUCLEOTIDE SEQUENCE</scope>
    <source>
        <strain evidence="2">WJC10195</strain>
    </source>
</reference>
<name>A0A9Q1G2G5_SYNKA</name>
<keyword evidence="3" id="KW-1185">Reference proteome</keyword>
<evidence type="ECO:0000256" key="1">
    <source>
        <dbReference type="SAM" id="MobiDB-lite"/>
    </source>
</evidence>
<organism evidence="2 3">
    <name type="scientific">Synaphobranchus kaupii</name>
    <name type="common">Kaup's arrowtooth eel</name>
    <dbReference type="NCBI Taxonomy" id="118154"/>
    <lineage>
        <taxon>Eukaryota</taxon>
        <taxon>Metazoa</taxon>
        <taxon>Chordata</taxon>
        <taxon>Craniata</taxon>
        <taxon>Vertebrata</taxon>
        <taxon>Euteleostomi</taxon>
        <taxon>Actinopterygii</taxon>
        <taxon>Neopterygii</taxon>
        <taxon>Teleostei</taxon>
        <taxon>Anguilliformes</taxon>
        <taxon>Synaphobranchidae</taxon>
        <taxon>Synaphobranchus</taxon>
    </lineage>
</organism>
<sequence>MRSTVDTAEFVLWQKEGAECRSASRHHSARVGNVRETVESRPSPPRAVRIRQSCREIDGGNKSAPENSAEL</sequence>
<dbReference type="Proteomes" id="UP001152622">
    <property type="component" value="Chromosome 2"/>
</dbReference>
<dbReference type="AlphaFoldDB" id="A0A9Q1G2G5"/>
<feature type="region of interest" description="Disordered" evidence="1">
    <location>
        <begin position="24"/>
        <end position="47"/>
    </location>
</feature>
<protein>
    <submittedName>
        <fullName evidence="2">Uncharacterized protein</fullName>
    </submittedName>
</protein>
<accession>A0A9Q1G2G5</accession>
<evidence type="ECO:0000313" key="2">
    <source>
        <dbReference type="EMBL" id="KAJ8374021.1"/>
    </source>
</evidence>
<gene>
    <name evidence="2" type="ORF">SKAU_G00046010</name>
</gene>
<dbReference type="EMBL" id="JAINUF010000002">
    <property type="protein sequence ID" value="KAJ8374021.1"/>
    <property type="molecule type" value="Genomic_DNA"/>
</dbReference>
<comment type="caution">
    <text evidence="2">The sequence shown here is derived from an EMBL/GenBank/DDBJ whole genome shotgun (WGS) entry which is preliminary data.</text>
</comment>
<proteinExistence type="predicted"/>